<accession>A0AAN7SIT2</accession>
<organism evidence="2 3">
    <name type="scientific">Aquatica leii</name>
    <dbReference type="NCBI Taxonomy" id="1421715"/>
    <lineage>
        <taxon>Eukaryota</taxon>
        <taxon>Metazoa</taxon>
        <taxon>Ecdysozoa</taxon>
        <taxon>Arthropoda</taxon>
        <taxon>Hexapoda</taxon>
        <taxon>Insecta</taxon>
        <taxon>Pterygota</taxon>
        <taxon>Neoptera</taxon>
        <taxon>Endopterygota</taxon>
        <taxon>Coleoptera</taxon>
        <taxon>Polyphaga</taxon>
        <taxon>Elateriformia</taxon>
        <taxon>Elateroidea</taxon>
        <taxon>Lampyridae</taxon>
        <taxon>Luciolinae</taxon>
        <taxon>Aquatica</taxon>
    </lineage>
</organism>
<protein>
    <submittedName>
        <fullName evidence="2">Uncharacterized protein</fullName>
    </submittedName>
</protein>
<dbReference type="EMBL" id="JARPUR010000002">
    <property type="protein sequence ID" value="KAK4882029.1"/>
    <property type="molecule type" value="Genomic_DNA"/>
</dbReference>
<keyword evidence="1" id="KW-0732">Signal</keyword>
<keyword evidence="3" id="KW-1185">Reference proteome</keyword>
<evidence type="ECO:0000256" key="1">
    <source>
        <dbReference type="SAM" id="SignalP"/>
    </source>
</evidence>
<name>A0AAN7SIT2_9COLE</name>
<sequence length="179" mass="20192">MELLILSLIFSMIVSNIIAVPSSNDRRKRDEFDSDDAESFIQALATLPFENTVREEFLDGSVFPQTVYGPPALPSPTYGAPIPTPVGVGITIDKHAVLPPKVEIFRFLEAFLHFKTELIARLQLLINENWELLRAVCELTTWNLLEVQSTSSIKRNRTESIFRVTTIFPTATNIVSRMI</sequence>
<dbReference type="Proteomes" id="UP001353858">
    <property type="component" value="Unassembled WGS sequence"/>
</dbReference>
<evidence type="ECO:0000313" key="3">
    <source>
        <dbReference type="Proteomes" id="UP001353858"/>
    </source>
</evidence>
<feature type="chain" id="PRO_5042883629" evidence="1">
    <location>
        <begin position="20"/>
        <end position="179"/>
    </location>
</feature>
<reference evidence="3" key="1">
    <citation type="submission" date="2023-01" db="EMBL/GenBank/DDBJ databases">
        <title>Key to firefly adult light organ development and bioluminescence: homeobox transcription factors regulate luciferase expression and transportation to peroxisome.</title>
        <authorList>
            <person name="Fu X."/>
        </authorList>
    </citation>
    <scope>NUCLEOTIDE SEQUENCE [LARGE SCALE GENOMIC DNA]</scope>
</reference>
<feature type="signal peptide" evidence="1">
    <location>
        <begin position="1"/>
        <end position="19"/>
    </location>
</feature>
<comment type="caution">
    <text evidence="2">The sequence shown here is derived from an EMBL/GenBank/DDBJ whole genome shotgun (WGS) entry which is preliminary data.</text>
</comment>
<evidence type="ECO:0000313" key="2">
    <source>
        <dbReference type="EMBL" id="KAK4882029.1"/>
    </source>
</evidence>
<gene>
    <name evidence="2" type="ORF">RN001_005348</name>
</gene>
<dbReference type="AlphaFoldDB" id="A0AAN7SIT2"/>
<proteinExistence type="predicted"/>